<evidence type="ECO:0000313" key="1">
    <source>
        <dbReference type="EMBL" id="KAF2719040.1"/>
    </source>
</evidence>
<comment type="caution">
    <text evidence="1">The sequence shown here is derived from an EMBL/GenBank/DDBJ whole genome shotgun (WGS) entry which is preliminary data.</text>
</comment>
<gene>
    <name evidence="1" type="ORF">K431DRAFT_121915</name>
</gene>
<name>A0A9P4UNI3_9PEZI</name>
<evidence type="ECO:0000313" key="2">
    <source>
        <dbReference type="Proteomes" id="UP000799441"/>
    </source>
</evidence>
<accession>A0A9P4UNI3</accession>
<organism evidence="1 2">
    <name type="scientific">Polychaeton citri CBS 116435</name>
    <dbReference type="NCBI Taxonomy" id="1314669"/>
    <lineage>
        <taxon>Eukaryota</taxon>
        <taxon>Fungi</taxon>
        <taxon>Dikarya</taxon>
        <taxon>Ascomycota</taxon>
        <taxon>Pezizomycotina</taxon>
        <taxon>Dothideomycetes</taxon>
        <taxon>Dothideomycetidae</taxon>
        <taxon>Capnodiales</taxon>
        <taxon>Capnodiaceae</taxon>
        <taxon>Polychaeton</taxon>
    </lineage>
</organism>
<dbReference type="AlphaFoldDB" id="A0A9P4UNI3"/>
<dbReference type="Proteomes" id="UP000799441">
    <property type="component" value="Unassembled WGS sequence"/>
</dbReference>
<protein>
    <submittedName>
        <fullName evidence="1">Uncharacterized protein</fullName>
    </submittedName>
</protein>
<keyword evidence="2" id="KW-1185">Reference proteome</keyword>
<reference evidence="1" key="1">
    <citation type="journal article" date="2020" name="Stud. Mycol.">
        <title>101 Dothideomycetes genomes: a test case for predicting lifestyles and emergence of pathogens.</title>
        <authorList>
            <person name="Haridas S."/>
            <person name="Albert R."/>
            <person name="Binder M."/>
            <person name="Bloem J."/>
            <person name="Labutti K."/>
            <person name="Salamov A."/>
            <person name="Andreopoulos B."/>
            <person name="Baker S."/>
            <person name="Barry K."/>
            <person name="Bills G."/>
            <person name="Bluhm B."/>
            <person name="Cannon C."/>
            <person name="Castanera R."/>
            <person name="Culley D."/>
            <person name="Daum C."/>
            <person name="Ezra D."/>
            <person name="Gonzalez J."/>
            <person name="Henrissat B."/>
            <person name="Kuo A."/>
            <person name="Liang C."/>
            <person name="Lipzen A."/>
            <person name="Lutzoni F."/>
            <person name="Magnuson J."/>
            <person name="Mondo S."/>
            <person name="Nolan M."/>
            <person name="Ohm R."/>
            <person name="Pangilinan J."/>
            <person name="Park H.-J."/>
            <person name="Ramirez L."/>
            <person name="Alfaro M."/>
            <person name="Sun H."/>
            <person name="Tritt A."/>
            <person name="Yoshinaga Y."/>
            <person name="Zwiers L.-H."/>
            <person name="Turgeon B."/>
            <person name="Goodwin S."/>
            <person name="Spatafora J."/>
            <person name="Crous P."/>
            <person name="Grigoriev I."/>
        </authorList>
    </citation>
    <scope>NUCLEOTIDE SEQUENCE</scope>
    <source>
        <strain evidence="1">CBS 116435</strain>
    </source>
</reference>
<dbReference type="EMBL" id="MU003816">
    <property type="protein sequence ID" value="KAF2719040.1"/>
    <property type="molecule type" value="Genomic_DNA"/>
</dbReference>
<proteinExistence type="predicted"/>
<sequence length="86" mass="9722">MSLLVAIATQISAVIQKPWWVGTSSVECGRIPPPRSTGLHVTLWKMCDSHYDWSLRGHKLWPGQICHLLQPQADPHVCNTIDCEYL</sequence>